<keyword evidence="9" id="KW-1185">Reference proteome</keyword>
<keyword evidence="5 6" id="KW-0472">Membrane</keyword>
<keyword evidence="3 6" id="KW-0812">Transmembrane</keyword>
<dbReference type="EMBL" id="AP027734">
    <property type="protein sequence ID" value="BDZ56013.1"/>
    <property type="molecule type" value="Genomic_DNA"/>
</dbReference>
<comment type="subcellular location">
    <subcellularLocation>
        <location evidence="1">Cell membrane</location>
        <topology evidence="1">Multi-pass membrane protein</topology>
    </subcellularLocation>
</comment>
<evidence type="ECO:0000256" key="6">
    <source>
        <dbReference type="SAM" id="Phobius"/>
    </source>
</evidence>
<evidence type="ECO:0000256" key="1">
    <source>
        <dbReference type="ARBA" id="ARBA00004651"/>
    </source>
</evidence>
<feature type="transmembrane region" description="Helical" evidence="6">
    <location>
        <begin position="68"/>
        <end position="94"/>
    </location>
</feature>
<protein>
    <recommendedName>
        <fullName evidence="7">Type II secretion system protein GspF domain-containing protein</fullName>
    </recommendedName>
</protein>
<gene>
    <name evidence="8" type="ORF">GCM10025870_30860</name>
</gene>
<reference evidence="9" key="1">
    <citation type="journal article" date="2019" name="Int. J. Syst. Evol. Microbiol.">
        <title>The Global Catalogue of Microorganisms (GCM) 10K type strain sequencing project: providing services to taxonomists for standard genome sequencing and annotation.</title>
        <authorList>
            <consortium name="The Broad Institute Genomics Platform"/>
            <consortium name="The Broad Institute Genome Sequencing Center for Infectious Disease"/>
            <person name="Wu L."/>
            <person name="Ma J."/>
        </authorList>
    </citation>
    <scope>NUCLEOTIDE SEQUENCE [LARGE SCALE GENOMIC DNA]</scope>
    <source>
        <strain evidence="9">NBRC 109019</strain>
    </source>
</reference>
<dbReference type="RefSeq" id="WP_286329178.1">
    <property type="nucleotide sequence ID" value="NZ_AP027734.1"/>
</dbReference>
<dbReference type="Pfam" id="PF00482">
    <property type="entry name" value="T2SSF"/>
    <property type="match status" value="1"/>
</dbReference>
<evidence type="ECO:0000259" key="7">
    <source>
        <dbReference type="Pfam" id="PF00482"/>
    </source>
</evidence>
<evidence type="ECO:0000256" key="5">
    <source>
        <dbReference type="ARBA" id="ARBA00023136"/>
    </source>
</evidence>
<evidence type="ECO:0000256" key="3">
    <source>
        <dbReference type="ARBA" id="ARBA00022692"/>
    </source>
</evidence>
<evidence type="ECO:0000313" key="9">
    <source>
        <dbReference type="Proteomes" id="UP001321477"/>
    </source>
</evidence>
<evidence type="ECO:0000313" key="8">
    <source>
        <dbReference type="EMBL" id="BDZ56013.1"/>
    </source>
</evidence>
<feature type="domain" description="Type II secretion system protein GspF" evidence="7">
    <location>
        <begin position="4"/>
        <end position="87"/>
    </location>
</feature>
<sequence length="98" mass="10196">MGTGVPLGVALAEVRDGLDHAALTRALDQALAALERGAPLAGVLRAQAGDARADAKRHLIELAGRKEIAMLVPLVFLILPVTIAFALFPGYLVLQAGF</sequence>
<evidence type="ECO:0000256" key="4">
    <source>
        <dbReference type="ARBA" id="ARBA00022989"/>
    </source>
</evidence>
<dbReference type="InterPro" id="IPR018076">
    <property type="entry name" value="T2SS_GspF_dom"/>
</dbReference>
<proteinExistence type="predicted"/>
<keyword evidence="4 6" id="KW-1133">Transmembrane helix</keyword>
<organism evidence="8 9">
    <name type="scientific">Agromyces marinus</name>
    <dbReference type="NCBI Taxonomy" id="1389020"/>
    <lineage>
        <taxon>Bacteria</taxon>
        <taxon>Bacillati</taxon>
        <taxon>Actinomycetota</taxon>
        <taxon>Actinomycetes</taxon>
        <taxon>Micrococcales</taxon>
        <taxon>Microbacteriaceae</taxon>
        <taxon>Agromyces</taxon>
    </lineage>
</organism>
<keyword evidence="2" id="KW-1003">Cell membrane</keyword>
<evidence type="ECO:0000256" key="2">
    <source>
        <dbReference type="ARBA" id="ARBA00022475"/>
    </source>
</evidence>
<accession>A0ABM8H5E3</accession>
<name>A0ABM8H5E3_9MICO</name>
<dbReference type="Proteomes" id="UP001321477">
    <property type="component" value="Chromosome"/>
</dbReference>